<dbReference type="InterPro" id="IPR014030">
    <property type="entry name" value="Ketoacyl_synth_N"/>
</dbReference>
<protein>
    <submittedName>
        <fullName evidence="3">3-oxoacyl-(Acyl-carrier-protein) synthase</fullName>
    </submittedName>
</protein>
<proteinExistence type="predicted"/>
<dbReference type="EMBL" id="JAGILA010000001">
    <property type="protein sequence ID" value="MBP2234131.1"/>
    <property type="molecule type" value="Genomic_DNA"/>
</dbReference>
<evidence type="ECO:0000256" key="1">
    <source>
        <dbReference type="ARBA" id="ARBA00022679"/>
    </source>
</evidence>
<keyword evidence="1" id="KW-0808">Transferase</keyword>
<evidence type="ECO:0000313" key="3">
    <source>
        <dbReference type="EMBL" id="MBP2234131.1"/>
    </source>
</evidence>
<evidence type="ECO:0000313" key="4">
    <source>
        <dbReference type="Proteomes" id="UP000730739"/>
    </source>
</evidence>
<sequence length="59" mass="6190">MRRIVITGMGAVSPLGASVATSWSRLLSGHSGIRRLPDEMVGDLPAKVGGTVPSVPFWD</sequence>
<evidence type="ECO:0000259" key="2">
    <source>
        <dbReference type="Pfam" id="PF00109"/>
    </source>
</evidence>
<organism evidence="3 4">
    <name type="scientific">Sinorhizobium kostiense</name>
    <dbReference type="NCBI Taxonomy" id="76747"/>
    <lineage>
        <taxon>Bacteria</taxon>
        <taxon>Pseudomonadati</taxon>
        <taxon>Pseudomonadota</taxon>
        <taxon>Alphaproteobacteria</taxon>
        <taxon>Hyphomicrobiales</taxon>
        <taxon>Rhizobiaceae</taxon>
        <taxon>Sinorhizobium/Ensifer group</taxon>
        <taxon>Sinorhizobium</taxon>
    </lineage>
</organism>
<keyword evidence="4" id="KW-1185">Reference proteome</keyword>
<dbReference type="SUPFAM" id="SSF53901">
    <property type="entry name" value="Thiolase-like"/>
    <property type="match status" value="1"/>
</dbReference>
<dbReference type="Proteomes" id="UP000730739">
    <property type="component" value="Unassembled WGS sequence"/>
</dbReference>
<dbReference type="InterPro" id="IPR000794">
    <property type="entry name" value="Beta-ketoacyl_synthase"/>
</dbReference>
<dbReference type="Gene3D" id="3.40.47.10">
    <property type="match status" value="1"/>
</dbReference>
<dbReference type="Pfam" id="PF00109">
    <property type="entry name" value="ketoacyl-synt"/>
    <property type="match status" value="1"/>
</dbReference>
<dbReference type="InterPro" id="IPR016039">
    <property type="entry name" value="Thiolase-like"/>
</dbReference>
<gene>
    <name evidence="3" type="ORF">J2Z31_000621</name>
</gene>
<name>A0ABS4QVD6_9HYPH</name>
<accession>A0ABS4QVD6</accession>
<reference evidence="3 4" key="1">
    <citation type="submission" date="2021-03" db="EMBL/GenBank/DDBJ databases">
        <title>Genomic Encyclopedia of Type Strains, Phase IV (KMG-IV): sequencing the most valuable type-strain genomes for metagenomic binning, comparative biology and taxonomic classification.</title>
        <authorList>
            <person name="Goeker M."/>
        </authorList>
    </citation>
    <scope>NUCLEOTIDE SEQUENCE [LARGE SCALE GENOMIC DNA]</scope>
    <source>
        <strain evidence="3 4">DSM 13372</strain>
    </source>
</reference>
<dbReference type="PANTHER" id="PTHR11712:SF321">
    <property type="entry name" value="3-OXOACYL-[ACYL-CARRIER-PROTEIN] SYNTHASE 2"/>
    <property type="match status" value="1"/>
</dbReference>
<dbReference type="PANTHER" id="PTHR11712">
    <property type="entry name" value="POLYKETIDE SYNTHASE-RELATED"/>
    <property type="match status" value="1"/>
</dbReference>
<comment type="caution">
    <text evidence="3">The sequence shown here is derived from an EMBL/GenBank/DDBJ whole genome shotgun (WGS) entry which is preliminary data.</text>
</comment>
<feature type="domain" description="Beta-ketoacyl synthase-like N-terminal" evidence="2">
    <location>
        <begin position="1"/>
        <end position="54"/>
    </location>
</feature>